<protein>
    <recommendedName>
        <fullName evidence="1">Flagellar motor switch protein FliN-like C-terminal domain-containing protein</fullName>
    </recommendedName>
</protein>
<evidence type="ECO:0000259" key="1">
    <source>
        <dbReference type="Pfam" id="PF01052"/>
    </source>
</evidence>
<dbReference type="Gene3D" id="2.30.330.10">
    <property type="entry name" value="SpoA-like"/>
    <property type="match status" value="1"/>
</dbReference>
<dbReference type="SUPFAM" id="SSF101801">
    <property type="entry name" value="Surface presentation of antigens (SPOA)"/>
    <property type="match status" value="1"/>
</dbReference>
<keyword evidence="3" id="KW-1185">Reference proteome</keyword>
<evidence type="ECO:0000313" key="2">
    <source>
        <dbReference type="EMBL" id="RUL72720.1"/>
    </source>
</evidence>
<feature type="domain" description="Flagellar motor switch protein FliN-like C-terminal" evidence="1">
    <location>
        <begin position="184"/>
        <end position="252"/>
    </location>
</feature>
<reference evidence="2 3" key="1">
    <citation type="submission" date="2018-12" db="EMBL/GenBank/DDBJ databases">
        <title>Dyella dinghuensis sp. nov. DHOA06 and Dyella choica sp. nov. 4M-K27, isolated from forest soil.</title>
        <authorList>
            <person name="Qiu L.-H."/>
            <person name="Gao Z.-H."/>
        </authorList>
    </citation>
    <scope>NUCLEOTIDE SEQUENCE [LARGE SCALE GENOMIC DNA]</scope>
    <source>
        <strain evidence="2 3">4M-K27</strain>
    </source>
</reference>
<name>A0A3S0RIW0_9GAMM</name>
<dbReference type="Pfam" id="PF01052">
    <property type="entry name" value="FliMN_C"/>
    <property type="match status" value="1"/>
</dbReference>
<evidence type="ECO:0000313" key="3">
    <source>
        <dbReference type="Proteomes" id="UP000274358"/>
    </source>
</evidence>
<dbReference type="AlphaFoldDB" id="A0A3S0RIW0"/>
<gene>
    <name evidence="2" type="ORF">EKH80_16925</name>
</gene>
<dbReference type="RefSeq" id="WP_126685967.1">
    <property type="nucleotide sequence ID" value="NZ_RYYV01000014.1"/>
</dbReference>
<proteinExistence type="predicted"/>
<dbReference type="InterPro" id="IPR036429">
    <property type="entry name" value="SpoA-like_sf"/>
</dbReference>
<dbReference type="OrthoDB" id="5953685at2"/>
<dbReference type="EMBL" id="RYYV01000014">
    <property type="protein sequence ID" value="RUL72720.1"/>
    <property type="molecule type" value="Genomic_DNA"/>
</dbReference>
<accession>A0A3S0RIW0</accession>
<dbReference type="InterPro" id="IPR001543">
    <property type="entry name" value="FliN-like_C"/>
</dbReference>
<dbReference type="Proteomes" id="UP000274358">
    <property type="component" value="Unassembled WGS sequence"/>
</dbReference>
<organism evidence="2 3">
    <name type="scientific">Dyella choica</name>
    <dbReference type="NCBI Taxonomy" id="1927959"/>
    <lineage>
        <taxon>Bacteria</taxon>
        <taxon>Pseudomonadati</taxon>
        <taxon>Pseudomonadota</taxon>
        <taxon>Gammaproteobacteria</taxon>
        <taxon>Lysobacterales</taxon>
        <taxon>Rhodanobacteraceae</taxon>
        <taxon>Dyella</taxon>
    </lineage>
</organism>
<sequence length="255" mass="27527">MTQDVRFGWLGKSRREALQTLLAGLVEDWARNWWIGSAEGAIEVHANATDLNRDPGPMHWVSTGDAGTLAIYSGGKDFDAIGRFLVGANPTTDADTDLARGLGEDALLDLSSRVQRRAGVTKTVKLCEERAPLSVEHARLGAFRVTAMVGRWSLDLAIDRNLADRLVPPPAIARQPGLVHRQDAVQNAPLRVTAVMDFGSVDLAHLSDLGVGEVLVGDRKLDEPLQIHLQGHGAIAAGFLRRAGEKRAVMLDGHT</sequence>
<comment type="caution">
    <text evidence="2">The sequence shown here is derived from an EMBL/GenBank/DDBJ whole genome shotgun (WGS) entry which is preliminary data.</text>
</comment>